<gene>
    <name evidence="1" type="ORF">SAMN04488579_10553</name>
</gene>
<proteinExistence type="predicted"/>
<dbReference type="EMBL" id="FNOU01000005">
    <property type="protein sequence ID" value="SDX67273.1"/>
    <property type="molecule type" value="Genomic_DNA"/>
</dbReference>
<dbReference type="InterPro" id="IPR024523">
    <property type="entry name" value="DUF3793"/>
</dbReference>
<keyword evidence="2" id="KW-1185">Reference proteome</keyword>
<evidence type="ECO:0008006" key="3">
    <source>
        <dbReference type="Google" id="ProtNLM"/>
    </source>
</evidence>
<name>A0A1H3DL90_EUBBA</name>
<reference evidence="2" key="1">
    <citation type="submission" date="2016-10" db="EMBL/GenBank/DDBJ databases">
        <authorList>
            <person name="Varghese N."/>
            <person name="Submissions S."/>
        </authorList>
    </citation>
    <scope>NUCLEOTIDE SEQUENCE [LARGE SCALE GENOMIC DNA]</scope>
    <source>
        <strain evidence="2">VPI 5359</strain>
    </source>
</reference>
<evidence type="ECO:0000313" key="1">
    <source>
        <dbReference type="EMBL" id="SDX67273.1"/>
    </source>
</evidence>
<dbReference type="OrthoDB" id="5393676at2"/>
<accession>A0A1H3DL90</accession>
<sequence length="183" mass="21212">MTEKLLVRNGAPTLAGMKTGSLFTCPYQSREEIQGDIRELNRRLVPKGIRILPLRFSEWRTLLYLYRPNHLKRDFRDGRTASLLKARGYPVDNPDRCVVQLVSRLRCRGEFPHEIGLFLGYPPEDVHGFMEHKRCFKCVGCWKVYGDEEKAKQIFCRYQKCTDVLCSRWAKGASVEELAVVAE</sequence>
<dbReference type="Proteomes" id="UP000199652">
    <property type="component" value="Unassembled WGS sequence"/>
</dbReference>
<organism evidence="1 2">
    <name type="scientific">Eubacterium barkeri</name>
    <name type="common">Clostridium barkeri</name>
    <dbReference type="NCBI Taxonomy" id="1528"/>
    <lineage>
        <taxon>Bacteria</taxon>
        <taxon>Bacillati</taxon>
        <taxon>Bacillota</taxon>
        <taxon>Clostridia</taxon>
        <taxon>Eubacteriales</taxon>
        <taxon>Eubacteriaceae</taxon>
        <taxon>Eubacterium</taxon>
    </lineage>
</organism>
<protein>
    <recommendedName>
        <fullName evidence="3">DUF3793 domain-containing protein</fullName>
    </recommendedName>
</protein>
<evidence type="ECO:0000313" key="2">
    <source>
        <dbReference type="Proteomes" id="UP000199652"/>
    </source>
</evidence>
<dbReference type="AlphaFoldDB" id="A0A1H3DL90"/>
<dbReference type="RefSeq" id="WP_090243919.1">
    <property type="nucleotide sequence ID" value="NZ_FNOU01000005.1"/>
</dbReference>
<dbReference type="STRING" id="1528.SAMN04488579_10553"/>
<dbReference type="Pfam" id="PF12672">
    <property type="entry name" value="DUF3793"/>
    <property type="match status" value="1"/>
</dbReference>